<protein>
    <recommendedName>
        <fullName evidence="3">Transcription factor domain-containing protein</fullName>
    </recommendedName>
</protein>
<evidence type="ECO:0008006" key="3">
    <source>
        <dbReference type="Google" id="ProtNLM"/>
    </source>
</evidence>
<evidence type="ECO:0000313" key="1">
    <source>
        <dbReference type="EMBL" id="KAJ5533121.1"/>
    </source>
</evidence>
<comment type="caution">
    <text evidence="1">The sequence shown here is derived from an EMBL/GenBank/DDBJ whole genome shotgun (WGS) entry which is preliminary data.</text>
</comment>
<reference evidence="1 2" key="1">
    <citation type="journal article" date="2023" name="IMA Fungus">
        <title>Comparative genomic study of the Penicillium genus elucidates a diverse pangenome and 15 lateral gene transfer events.</title>
        <authorList>
            <person name="Petersen C."/>
            <person name="Sorensen T."/>
            <person name="Nielsen M.R."/>
            <person name="Sondergaard T.E."/>
            <person name="Sorensen J.L."/>
            <person name="Fitzpatrick D.A."/>
            <person name="Frisvad J.C."/>
            <person name="Nielsen K.L."/>
        </authorList>
    </citation>
    <scope>NUCLEOTIDE SEQUENCE [LARGE SCALE GENOMIC DNA]</scope>
    <source>
        <strain evidence="1 2">IBT 35679</strain>
    </source>
</reference>
<proteinExistence type="predicted"/>
<sequence length="286" mass="31641">MWLGTSSTEQQVVNEVLSVLSSSSTSLSEIAERSRESIVSWLPIIYIPELVWKTDQLQQEPSADVAVLLLAVHLMNELSTPPVLQHDRNSAPVLELCRRLFLNLFQERTASLETVQAGVILSALQLDAGQLNDASSTIALCANMGIRLSLNKMPILEAGLYSELGIMKRNICAAVVITDESLDREFAQNLSRDTSLASEYEETYDYFVFQTRAAYMLGKVCSYVRTHSIGCSSCLEDKFWDIDYALRMMGIAAVEKSSRGKGSLPCIASPLIFTLVFLASNFAHLD</sequence>
<keyword evidence="2" id="KW-1185">Reference proteome</keyword>
<dbReference type="Proteomes" id="UP001220324">
    <property type="component" value="Unassembled WGS sequence"/>
</dbReference>
<accession>A0AAD6GD34</accession>
<dbReference type="EMBL" id="JAQIZZ010000007">
    <property type="protein sequence ID" value="KAJ5533121.1"/>
    <property type="molecule type" value="Genomic_DNA"/>
</dbReference>
<dbReference type="AlphaFoldDB" id="A0AAD6GD34"/>
<evidence type="ECO:0000313" key="2">
    <source>
        <dbReference type="Proteomes" id="UP001220324"/>
    </source>
</evidence>
<dbReference type="CDD" id="cd12148">
    <property type="entry name" value="fungal_TF_MHR"/>
    <property type="match status" value="1"/>
</dbReference>
<gene>
    <name evidence="1" type="ORF">N7494_009673</name>
</gene>
<name>A0AAD6GD34_9EURO</name>
<organism evidence="1 2">
    <name type="scientific">Penicillium frequentans</name>
    <dbReference type="NCBI Taxonomy" id="3151616"/>
    <lineage>
        <taxon>Eukaryota</taxon>
        <taxon>Fungi</taxon>
        <taxon>Dikarya</taxon>
        <taxon>Ascomycota</taxon>
        <taxon>Pezizomycotina</taxon>
        <taxon>Eurotiomycetes</taxon>
        <taxon>Eurotiomycetidae</taxon>
        <taxon>Eurotiales</taxon>
        <taxon>Aspergillaceae</taxon>
        <taxon>Penicillium</taxon>
    </lineage>
</organism>